<dbReference type="Proteomes" id="UP000463224">
    <property type="component" value="Unassembled WGS sequence"/>
</dbReference>
<dbReference type="InterPro" id="IPR007387">
    <property type="entry name" value="TRAP_DctQ"/>
</dbReference>
<dbReference type="AlphaFoldDB" id="A0A844Q7G2"/>
<feature type="transmembrane region" description="Helical" evidence="9">
    <location>
        <begin position="24"/>
        <end position="48"/>
    </location>
</feature>
<feature type="region of interest" description="Disordered" evidence="10">
    <location>
        <begin position="1"/>
        <end position="20"/>
    </location>
</feature>
<keyword evidence="13" id="KW-1185">Reference proteome</keyword>
<dbReference type="RefSeq" id="WP_156710892.1">
    <property type="nucleotide sequence ID" value="NZ_WPHG01000001.1"/>
</dbReference>
<protein>
    <recommendedName>
        <fullName evidence="9">TRAP transporter small permease protein</fullName>
    </recommendedName>
</protein>
<feature type="transmembrane region" description="Helical" evidence="9">
    <location>
        <begin position="153"/>
        <end position="178"/>
    </location>
</feature>
<comment type="caution">
    <text evidence="12">The sequence shown here is derived from an EMBL/GenBank/DDBJ whole genome shotgun (WGS) entry which is preliminary data.</text>
</comment>
<evidence type="ECO:0000256" key="9">
    <source>
        <dbReference type="RuleBase" id="RU369079"/>
    </source>
</evidence>
<evidence type="ECO:0000256" key="10">
    <source>
        <dbReference type="SAM" id="MobiDB-lite"/>
    </source>
</evidence>
<accession>A0A844Q7G2</accession>
<evidence type="ECO:0000313" key="12">
    <source>
        <dbReference type="EMBL" id="MVA96016.1"/>
    </source>
</evidence>
<evidence type="ECO:0000256" key="8">
    <source>
        <dbReference type="ARBA" id="ARBA00038436"/>
    </source>
</evidence>
<comment type="function">
    <text evidence="9">Part of the tripartite ATP-independent periplasmic (TRAP) transport system.</text>
</comment>
<gene>
    <name evidence="12" type="ORF">GN330_01930</name>
</gene>
<dbReference type="EMBL" id="WPHG01000001">
    <property type="protein sequence ID" value="MVA96016.1"/>
    <property type="molecule type" value="Genomic_DNA"/>
</dbReference>
<dbReference type="GO" id="GO:0015740">
    <property type="term" value="P:C4-dicarboxylate transport"/>
    <property type="evidence" value="ECO:0007669"/>
    <property type="project" value="TreeGrafter"/>
</dbReference>
<organism evidence="12 13">
    <name type="scientific">Nitratireductor arenosus</name>
    <dbReference type="NCBI Taxonomy" id="2682096"/>
    <lineage>
        <taxon>Bacteria</taxon>
        <taxon>Pseudomonadati</taxon>
        <taxon>Pseudomonadota</taxon>
        <taxon>Alphaproteobacteria</taxon>
        <taxon>Hyphomicrobiales</taxon>
        <taxon>Phyllobacteriaceae</taxon>
        <taxon>Nitratireductor</taxon>
    </lineage>
</organism>
<evidence type="ECO:0000313" key="13">
    <source>
        <dbReference type="Proteomes" id="UP000463224"/>
    </source>
</evidence>
<dbReference type="InterPro" id="IPR055348">
    <property type="entry name" value="DctQ"/>
</dbReference>
<keyword evidence="2 9" id="KW-0813">Transport</keyword>
<comment type="subunit">
    <text evidence="9">The complex comprises the extracytoplasmic solute receptor protein and the two transmembrane proteins.</text>
</comment>
<sequence length="190" mass="20191">MTGAPPHTPDETRSQRVSSPSGPLGYAASALNAIGSIGIFLLMCLICLDVAGRYFFGAPIMGVTEIAEISIVAIVFFQLADTLARDRMPRADIVVNILRNKRPRIAGFIDAFAALCGVALMLLIDYGTIPGIINDYRNGYYIGTVGLFTFPSWPIKAAIALGASLAAVQLMAIAVRAVRVMWGTASRGTP</sequence>
<dbReference type="Pfam" id="PF04290">
    <property type="entry name" value="DctQ"/>
    <property type="match status" value="1"/>
</dbReference>
<dbReference type="GO" id="GO:0005886">
    <property type="term" value="C:plasma membrane"/>
    <property type="evidence" value="ECO:0007669"/>
    <property type="project" value="UniProtKB-SubCell"/>
</dbReference>
<evidence type="ECO:0000256" key="5">
    <source>
        <dbReference type="ARBA" id="ARBA00022692"/>
    </source>
</evidence>
<feature type="transmembrane region" description="Helical" evidence="9">
    <location>
        <begin position="54"/>
        <end position="80"/>
    </location>
</feature>
<dbReference type="GO" id="GO:0022857">
    <property type="term" value="F:transmembrane transporter activity"/>
    <property type="evidence" value="ECO:0007669"/>
    <property type="project" value="UniProtKB-UniRule"/>
</dbReference>
<evidence type="ECO:0000259" key="11">
    <source>
        <dbReference type="Pfam" id="PF04290"/>
    </source>
</evidence>
<keyword evidence="5 9" id="KW-0812">Transmembrane</keyword>
<reference evidence="12 13" key="1">
    <citation type="submission" date="2019-12" db="EMBL/GenBank/DDBJ databases">
        <title>Nitratireductor arenosus sp. nov., Isolated from sea sand, Jeju island, South Korea.</title>
        <authorList>
            <person name="Kim W."/>
        </authorList>
    </citation>
    <scope>NUCLEOTIDE SEQUENCE [LARGE SCALE GENOMIC DNA]</scope>
    <source>
        <strain evidence="12 13">CAU 1489</strain>
    </source>
</reference>
<proteinExistence type="inferred from homology"/>
<keyword evidence="7 9" id="KW-0472">Membrane</keyword>
<keyword evidence="3" id="KW-1003">Cell membrane</keyword>
<evidence type="ECO:0000256" key="2">
    <source>
        <dbReference type="ARBA" id="ARBA00022448"/>
    </source>
</evidence>
<evidence type="ECO:0000256" key="7">
    <source>
        <dbReference type="ARBA" id="ARBA00023136"/>
    </source>
</evidence>
<feature type="transmembrane region" description="Helical" evidence="9">
    <location>
        <begin position="108"/>
        <end position="133"/>
    </location>
</feature>
<dbReference type="PANTHER" id="PTHR35011">
    <property type="entry name" value="2,3-DIKETO-L-GULONATE TRAP TRANSPORTER SMALL PERMEASE PROTEIN YIAM"/>
    <property type="match status" value="1"/>
</dbReference>
<evidence type="ECO:0000256" key="4">
    <source>
        <dbReference type="ARBA" id="ARBA00022519"/>
    </source>
</evidence>
<evidence type="ECO:0000256" key="1">
    <source>
        <dbReference type="ARBA" id="ARBA00004429"/>
    </source>
</evidence>
<evidence type="ECO:0000256" key="6">
    <source>
        <dbReference type="ARBA" id="ARBA00022989"/>
    </source>
</evidence>
<dbReference type="PANTHER" id="PTHR35011:SF10">
    <property type="entry name" value="TRAP TRANSPORTER SMALL PERMEASE PROTEIN"/>
    <property type="match status" value="1"/>
</dbReference>
<name>A0A844Q7G2_9HYPH</name>
<keyword evidence="4 9" id="KW-0997">Cell inner membrane</keyword>
<feature type="domain" description="Tripartite ATP-independent periplasmic transporters DctQ component" evidence="11">
    <location>
        <begin position="42"/>
        <end position="179"/>
    </location>
</feature>
<comment type="similarity">
    <text evidence="8 9">Belongs to the TRAP transporter small permease family.</text>
</comment>
<comment type="subcellular location">
    <subcellularLocation>
        <location evidence="1 9">Cell inner membrane</location>
        <topology evidence="1 9">Multi-pass membrane protein</topology>
    </subcellularLocation>
</comment>
<keyword evidence="6 9" id="KW-1133">Transmembrane helix</keyword>
<evidence type="ECO:0000256" key="3">
    <source>
        <dbReference type="ARBA" id="ARBA00022475"/>
    </source>
</evidence>